<dbReference type="EMBL" id="CABVJH010000001">
    <property type="protein sequence ID" value="VVQ26698.1"/>
    <property type="molecule type" value="Genomic_DNA"/>
</dbReference>
<reference evidence="1 2" key="1">
    <citation type="submission" date="2019-09" db="EMBL/GenBank/DDBJ databases">
        <authorList>
            <person name="Chandra G."/>
            <person name="Truman W A."/>
        </authorList>
    </citation>
    <scope>NUCLEOTIDE SEQUENCE [LARGE SCALE GENOMIC DNA]</scope>
    <source>
        <strain evidence="1">PS943</strain>
    </source>
</reference>
<gene>
    <name evidence="1" type="ORF">PS943_00002</name>
</gene>
<evidence type="ECO:0000313" key="1">
    <source>
        <dbReference type="EMBL" id="VVQ26698.1"/>
    </source>
</evidence>
<dbReference type="AlphaFoldDB" id="A0A5E7VV55"/>
<proteinExistence type="predicted"/>
<accession>A0A5E7VV55</accession>
<sequence length="56" mass="6402">MRLLVHPRRFTASAFPSQIQPVIHCNFCNGSGNGYDALDQDTDEYRVIVDYPLNVF</sequence>
<dbReference type="RefSeq" id="WP_191623486.1">
    <property type="nucleotide sequence ID" value="NZ_CABVJH010000001.1"/>
</dbReference>
<organism evidence="1 2">
    <name type="scientific">Pseudomonas fluorescens</name>
    <dbReference type="NCBI Taxonomy" id="294"/>
    <lineage>
        <taxon>Bacteria</taxon>
        <taxon>Pseudomonadati</taxon>
        <taxon>Pseudomonadota</taxon>
        <taxon>Gammaproteobacteria</taxon>
        <taxon>Pseudomonadales</taxon>
        <taxon>Pseudomonadaceae</taxon>
        <taxon>Pseudomonas</taxon>
    </lineage>
</organism>
<evidence type="ECO:0000313" key="2">
    <source>
        <dbReference type="Proteomes" id="UP000325645"/>
    </source>
</evidence>
<protein>
    <submittedName>
        <fullName evidence="1">Uncharacterized protein</fullName>
    </submittedName>
</protein>
<name>A0A5E7VV55_PSEFL</name>
<dbReference type="Proteomes" id="UP000325645">
    <property type="component" value="Unassembled WGS sequence"/>
</dbReference>